<evidence type="ECO:0000256" key="3">
    <source>
        <dbReference type="ARBA" id="ARBA00022679"/>
    </source>
</evidence>
<protein>
    <recommendedName>
        <fullName evidence="13">diacylglycerol cholinephosphotransferase</fullName>
        <ecNumber evidence="13">2.7.8.2</ecNumber>
    </recommendedName>
</protein>
<comment type="catalytic activity">
    <reaction evidence="10">
        <text>1,2-dioctanoyl-sn-glycerol + CDP-choline = 1,2-dioctanoyl-sn-glycero-3-phosphocholine + CMP + H(+)</text>
        <dbReference type="Rhea" id="RHEA:54232"/>
        <dbReference type="ChEBI" id="CHEBI:15378"/>
        <dbReference type="ChEBI" id="CHEBI:58779"/>
        <dbReference type="ChEBI" id="CHEBI:60377"/>
        <dbReference type="ChEBI" id="CHEBI:76979"/>
        <dbReference type="ChEBI" id="CHEBI:78228"/>
    </reaction>
    <physiologicalReaction direction="left-to-right" evidence="10">
        <dbReference type="Rhea" id="RHEA:54233"/>
    </physiologicalReaction>
</comment>
<dbReference type="EC" id="2.7.8.2" evidence="13"/>
<dbReference type="InterPro" id="IPR014472">
    <property type="entry name" value="CHOPT"/>
</dbReference>
<evidence type="ECO:0000256" key="1">
    <source>
        <dbReference type="ARBA" id="ARBA00004141"/>
    </source>
</evidence>
<dbReference type="PROSITE" id="PS50097">
    <property type="entry name" value="BTB"/>
    <property type="match status" value="1"/>
</dbReference>
<evidence type="ECO:0000256" key="2">
    <source>
        <dbReference type="ARBA" id="ARBA00010441"/>
    </source>
</evidence>
<dbReference type="CDD" id="cd18491">
    <property type="entry name" value="BACK_ABTB2_like"/>
    <property type="match status" value="1"/>
</dbReference>
<keyword evidence="7" id="KW-0594">Phospholipid biosynthesis</keyword>
<feature type="transmembrane region" description="Helical" evidence="17">
    <location>
        <begin position="294"/>
        <end position="313"/>
    </location>
</feature>
<evidence type="ECO:0000313" key="20">
    <source>
        <dbReference type="Proteomes" id="UP000838756"/>
    </source>
</evidence>
<feature type="transmembrane region" description="Helical" evidence="17">
    <location>
        <begin position="429"/>
        <end position="450"/>
    </location>
</feature>
<evidence type="ECO:0000256" key="11">
    <source>
        <dbReference type="ARBA" id="ARBA00036890"/>
    </source>
</evidence>
<feature type="transmembrane region" description="Helical" evidence="17">
    <location>
        <begin position="539"/>
        <end position="562"/>
    </location>
</feature>
<feature type="transmembrane region" description="Helical" evidence="17">
    <location>
        <begin position="259"/>
        <end position="282"/>
    </location>
</feature>
<keyword evidence="4 17" id="KW-0812">Transmembrane</keyword>
<keyword evidence="7" id="KW-0444">Lipid biosynthesis</keyword>
<dbReference type="Pfam" id="PF00651">
    <property type="entry name" value="BTB"/>
    <property type="match status" value="1"/>
</dbReference>
<dbReference type="InterPro" id="IPR000210">
    <property type="entry name" value="BTB/POZ_dom"/>
</dbReference>
<dbReference type="PROSITE" id="PS00379">
    <property type="entry name" value="CDP_ALCOHOL_P_TRANSF"/>
    <property type="match status" value="1"/>
</dbReference>
<comment type="catalytic activity">
    <reaction evidence="14">
        <text>CDP-choline + a 1,2-diacyl-sn-glycerol = a 1,2-diacyl-sn-glycero-3-phosphocholine + CMP + H(+)</text>
        <dbReference type="Rhea" id="RHEA:32939"/>
        <dbReference type="ChEBI" id="CHEBI:15378"/>
        <dbReference type="ChEBI" id="CHEBI:17815"/>
        <dbReference type="ChEBI" id="CHEBI:57643"/>
        <dbReference type="ChEBI" id="CHEBI:58779"/>
        <dbReference type="ChEBI" id="CHEBI:60377"/>
        <dbReference type="EC" id="2.7.8.2"/>
    </reaction>
    <physiologicalReaction direction="left-to-right" evidence="14">
        <dbReference type="Rhea" id="RHEA:32940"/>
    </physiologicalReaction>
</comment>
<evidence type="ECO:0000256" key="12">
    <source>
        <dbReference type="ARBA" id="ARBA00037890"/>
    </source>
</evidence>
<evidence type="ECO:0000256" key="7">
    <source>
        <dbReference type="ARBA" id="ARBA00023209"/>
    </source>
</evidence>
<dbReference type="InterPro" id="IPR043130">
    <property type="entry name" value="CDP-OH_PTrfase_TM_dom"/>
</dbReference>
<name>A0A8S4RWE0_9NEOP</name>
<dbReference type="Gene3D" id="1.20.120.1760">
    <property type="match status" value="1"/>
</dbReference>
<dbReference type="GO" id="GO:0005789">
    <property type="term" value="C:endoplasmic reticulum membrane"/>
    <property type="evidence" value="ECO:0007669"/>
    <property type="project" value="TreeGrafter"/>
</dbReference>
<dbReference type="PANTHER" id="PTHR10414">
    <property type="entry name" value="ETHANOLAMINEPHOSPHOTRANSFERASE"/>
    <property type="match status" value="1"/>
</dbReference>
<reference evidence="19" key="1">
    <citation type="submission" date="2022-03" db="EMBL/GenBank/DDBJ databases">
        <authorList>
            <person name="Lindestad O."/>
        </authorList>
    </citation>
    <scope>NUCLEOTIDE SEQUENCE</scope>
</reference>
<dbReference type="InterPro" id="IPR011333">
    <property type="entry name" value="SKP1/BTB/POZ_sf"/>
</dbReference>
<dbReference type="Proteomes" id="UP000838756">
    <property type="component" value="Unassembled WGS sequence"/>
</dbReference>
<evidence type="ECO:0000256" key="13">
    <source>
        <dbReference type="ARBA" id="ARBA00038987"/>
    </source>
</evidence>
<evidence type="ECO:0000256" key="14">
    <source>
        <dbReference type="ARBA" id="ARBA00048570"/>
    </source>
</evidence>
<feature type="domain" description="BTB" evidence="18">
    <location>
        <begin position="1"/>
        <end position="66"/>
    </location>
</feature>
<dbReference type="EMBL" id="CAKXAJ010025675">
    <property type="protein sequence ID" value="CAH2242698.1"/>
    <property type="molecule type" value="Genomic_DNA"/>
</dbReference>
<evidence type="ECO:0000256" key="17">
    <source>
        <dbReference type="SAM" id="Phobius"/>
    </source>
</evidence>
<evidence type="ECO:0000256" key="5">
    <source>
        <dbReference type="ARBA" id="ARBA00022989"/>
    </source>
</evidence>
<evidence type="ECO:0000313" key="19">
    <source>
        <dbReference type="EMBL" id="CAH2242698.1"/>
    </source>
</evidence>
<accession>A0A8S4RWE0</accession>
<keyword evidence="20" id="KW-1185">Reference proteome</keyword>
<keyword evidence="7" id="KW-0443">Lipid metabolism</keyword>
<comment type="catalytic activity">
    <reaction evidence="11">
        <text>1-hexadecanoyl-2-(9Z-octadecenoyl)-sn-glycerol + CDP-choline = 1-hexadecanoyl-2-(9Z-octadecenoyl)-sn-glycero-3-phosphocholine + CMP + H(+)</text>
        <dbReference type="Rhea" id="RHEA:54244"/>
        <dbReference type="ChEBI" id="CHEBI:15378"/>
        <dbReference type="ChEBI" id="CHEBI:58779"/>
        <dbReference type="ChEBI" id="CHEBI:60377"/>
        <dbReference type="ChEBI" id="CHEBI:73001"/>
        <dbReference type="ChEBI" id="CHEBI:75466"/>
    </reaction>
    <physiologicalReaction direction="left-to-right" evidence="11">
        <dbReference type="Rhea" id="RHEA:54245"/>
    </physiologicalReaction>
</comment>
<evidence type="ECO:0000259" key="18">
    <source>
        <dbReference type="PROSITE" id="PS50097"/>
    </source>
</evidence>
<dbReference type="GO" id="GO:0005794">
    <property type="term" value="C:Golgi apparatus"/>
    <property type="evidence" value="ECO:0007669"/>
    <property type="project" value="TreeGrafter"/>
</dbReference>
<keyword evidence="3 15" id="KW-0808">Transferase</keyword>
<organism evidence="19 20">
    <name type="scientific">Pararge aegeria aegeria</name>
    <dbReference type="NCBI Taxonomy" id="348720"/>
    <lineage>
        <taxon>Eukaryota</taxon>
        <taxon>Metazoa</taxon>
        <taxon>Ecdysozoa</taxon>
        <taxon>Arthropoda</taxon>
        <taxon>Hexapoda</taxon>
        <taxon>Insecta</taxon>
        <taxon>Pterygota</taxon>
        <taxon>Neoptera</taxon>
        <taxon>Endopterygota</taxon>
        <taxon>Lepidoptera</taxon>
        <taxon>Glossata</taxon>
        <taxon>Ditrysia</taxon>
        <taxon>Papilionoidea</taxon>
        <taxon>Nymphalidae</taxon>
        <taxon>Satyrinae</taxon>
        <taxon>Satyrini</taxon>
        <taxon>Parargina</taxon>
        <taxon>Pararge</taxon>
    </lineage>
</organism>
<evidence type="ECO:0000256" key="4">
    <source>
        <dbReference type="ARBA" id="ARBA00022692"/>
    </source>
</evidence>
<evidence type="ECO:0000256" key="16">
    <source>
        <dbReference type="SAM" id="MobiDB-lite"/>
    </source>
</evidence>
<evidence type="ECO:0000256" key="8">
    <source>
        <dbReference type="ARBA" id="ARBA00023264"/>
    </source>
</evidence>
<dbReference type="Pfam" id="PF01066">
    <property type="entry name" value="CDP-OH_P_transf"/>
    <property type="match status" value="1"/>
</dbReference>
<dbReference type="AlphaFoldDB" id="A0A8S4RWE0"/>
<dbReference type="SMART" id="SM00225">
    <property type="entry name" value="BTB"/>
    <property type="match status" value="1"/>
</dbReference>
<comment type="caution">
    <text evidence="19">The sequence shown here is derived from an EMBL/GenBank/DDBJ whole genome shotgun (WGS) entry which is preliminary data.</text>
</comment>
<feature type="region of interest" description="Disordered" evidence="16">
    <location>
        <begin position="670"/>
        <end position="705"/>
    </location>
</feature>
<evidence type="ECO:0000256" key="6">
    <source>
        <dbReference type="ARBA" id="ARBA00023136"/>
    </source>
</evidence>
<comment type="similarity">
    <text evidence="2 15">Belongs to the CDP-alcohol phosphatidyltransferase class-I family.</text>
</comment>
<dbReference type="InterPro" id="IPR048254">
    <property type="entry name" value="CDP_ALCOHOL_P_TRANSF_CS"/>
</dbReference>
<dbReference type="InterPro" id="IPR000462">
    <property type="entry name" value="CDP-OH_P_trans"/>
</dbReference>
<dbReference type="SUPFAM" id="SSF54695">
    <property type="entry name" value="POZ domain"/>
    <property type="match status" value="1"/>
</dbReference>
<gene>
    <name evidence="19" type="primary">jg11430</name>
    <name evidence="19" type="ORF">PAEG_LOCUS18938</name>
</gene>
<keyword evidence="5 17" id="KW-1133">Transmembrane helix</keyword>
<dbReference type="OrthoDB" id="196717at2759"/>
<feature type="transmembrane region" description="Helical" evidence="17">
    <location>
        <begin position="325"/>
        <end position="347"/>
    </location>
</feature>
<comment type="catalytic activity">
    <reaction evidence="9">
        <text>1-hexadecanoyl-2-(4Z,7Z,10Z,13Z,16Z,19Z-docosahexaenoyl)-sn-glycerol + CDP-choline = 1-hexadecanoyl-2-(4Z,7Z,10Z,13Z,16Z,19Z-docosahexaenoyl)-sn-glycero-3-phosphocholine + CMP + H(+)</text>
        <dbReference type="Rhea" id="RHEA:54332"/>
        <dbReference type="ChEBI" id="CHEBI:15378"/>
        <dbReference type="ChEBI" id="CHEBI:58779"/>
        <dbReference type="ChEBI" id="CHEBI:60377"/>
        <dbReference type="ChEBI" id="CHEBI:74963"/>
        <dbReference type="ChEBI" id="CHEBI:82949"/>
    </reaction>
    <physiologicalReaction direction="left-to-right" evidence="9">
        <dbReference type="Rhea" id="RHEA:54333"/>
    </physiologicalReaction>
</comment>
<evidence type="ECO:0000256" key="10">
    <source>
        <dbReference type="ARBA" id="ARBA00036651"/>
    </source>
</evidence>
<keyword evidence="8" id="KW-1208">Phospholipid metabolism</keyword>
<proteinExistence type="inferred from homology"/>
<dbReference type="GO" id="GO:0006646">
    <property type="term" value="P:phosphatidylethanolamine biosynthetic process"/>
    <property type="evidence" value="ECO:0007669"/>
    <property type="project" value="TreeGrafter"/>
</dbReference>
<evidence type="ECO:0000256" key="9">
    <source>
        <dbReference type="ARBA" id="ARBA00036100"/>
    </source>
</evidence>
<feature type="transmembrane region" description="Helical" evidence="17">
    <location>
        <begin position="504"/>
        <end position="527"/>
    </location>
</feature>
<feature type="transmembrane region" description="Helical" evidence="17">
    <location>
        <begin position="574"/>
        <end position="594"/>
    </location>
</feature>
<comment type="subcellular location">
    <subcellularLocation>
        <location evidence="1">Membrane</location>
        <topology evidence="1">Multi-pass membrane protein</topology>
    </subcellularLocation>
</comment>
<dbReference type="GO" id="GO:0004142">
    <property type="term" value="F:diacylglycerol cholinephosphotransferase activity"/>
    <property type="evidence" value="ECO:0007669"/>
    <property type="project" value="UniProtKB-EC"/>
</dbReference>
<keyword evidence="6 17" id="KW-0472">Membrane</keyword>
<dbReference type="PANTHER" id="PTHR10414:SF37">
    <property type="entry name" value="BB IN A BOXCAR, ISOFORM C"/>
    <property type="match status" value="1"/>
</dbReference>
<comment type="pathway">
    <text evidence="12">Phospholipid metabolism; phosphatidylcholine biosynthesis; phosphatidylcholine from phosphocholine: step 2/2.</text>
</comment>
<dbReference type="FunFam" id="1.20.120.1760:FF:000002">
    <property type="entry name" value="Choline/ethanolamine phosphotransferase 1"/>
    <property type="match status" value="1"/>
</dbReference>
<evidence type="ECO:0000256" key="15">
    <source>
        <dbReference type="RuleBase" id="RU003750"/>
    </source>
</evidence>
<feature type="compositionally biased region" description="Basic and acidic residues" evidence="16">
    <location>
        <begin position="678"/>
        <end position="692"/>
    </location>
</feature>
<dbReference type="Gene3D" id="3.30.710.10">
    <property type="entry name" value="Potassium Channel Kv1.1, Chain A"/>
    <property type="match status" value="1"/>
</dbReference>
<dbReference type="GO" id="GO:0004307">
    <property type="term" value="F:ethanolaminephosphotransferase activity"/>
    <property type="evidence" value="ECO:0007669"/>
    <property type="project" value="TreeGrafter"/>
</dbReference>
<sequence length="705" mass="76900">MLHRVEGRLFYGHKIVLVSESSRLRAMLAPPRTSADALAANAPPLVQINDIRYHIFEQVMKYLYSGGCAGLAVPESDVLEVLAAASFFQLLPLQRHCEARAAKSVDLHNLVSVYIHAKVYGATQLLEYCQGFLLQNMVALLTYDDSVKRLLFGKRLPGHNVLSALLTTLQKRIESRKNQAKSRYSPDARQEPPRWACALCALGVFVYQSLDAIDGKQARRTGSQSPLGELFDHGCDSISTVFIALGACIAVKLGDYPTWMFFQCFCAMTLFYCAHWQAYVTGTLKMGRIDVTEAQYAIIVIHLISAILGPDVWTTQVGSLEMRYSLGGVAVAGAALTLAALAAAIAAGGVGKNGSTVAVSETGYPRLEARLSRPHAYPTSDSKPQLMTFLENKRVRLLRRVRARSAPTAVTAQVNGWVQVGSLEMRYSLGGVAVAGAALTLAALAAAIAAGGVGKNGSTVAVSETGYPRLEARLSRPHAYPTSDSKPQLMTFRSVNITGVEFPLGVHATAFTVTGALYFIANFTATFRDRGCGKNGSTVAGTSILSPVIPFSLVVVPAFIIFQKSESHVYENHPALYILAFGMVGAKVTNRLVVAHMTKSEMELYDWSLLGPAMLFLNQYFNNAIPEYYVLWLCTLWVYADLMRYCGQICFEICEHLHIRLFRIPYPPHAAQPPPSPKPERNVTSDSEKSESEDSAPLLNNNSIS</sequence>